<keyword evidence="2" id="KW-1185">Reference proteome</keyword>
<dbReference type="EMBL" id="REGN01006966">
    <property type="protein sequence ID" value="RNA07679.1"/>
    <property type="molecule type" value="Genomic_DNA"/>
</dbReference>
<dbReference type="AlphaFoldDB" id="A0A3M7Q8W8"/>
<comment type="caution">
    <text evidence="1">The sequence shown here is derived from an EMBL/GenBank/DDBJ whole genome shotgun (WGS) entry which is preliminary data.</text>
</comment>
<name>A0A3M7Q8W8_BRAPC</name>
<dbReference type="Proteomes" id="UP000276133">
    <property type="component" value="Unassembled WGS sequence"/>
</dbReference>
<organism evidence="1 2">
    <name type="scientific">Brachionus plicatilis</name>
    <name type="common">Marine rotifer</name>
    <name type="synonym">Brachionus muelleri</name>
    <dbReference type="NCBI Taxonomy" id="10195"/>
    <lineage>
        <taxon>Eukaryota</taxon>
        <taxon>Metazoa</taxon>
        <taxon>Spiralia</taxon>
        <taxon>Gnathifera</taxon>
        <taxon>Rotifera</taxon>
        <taxon>Eurotatoria</taxon>
        <taxon>Monogononta</taxon>
        <taxon>Pseudotrocha</taxon>
        <taxon>Ploima</taxon>
        <taxon>Brachionidae</taxon>
        <taxon>Brachionus</taxon>
    </lineage>
</organism>
<reference evidence="1 2" key="1">
    <citation type="journal article" date="2018" name="Sci. Rep.">
        <title>Genomic signatures of local adaptation to the degree of environmental predictability in rotifers.</title>
        <authorList>
            <person name="Franch-Gras L."/>
            <person name="Hahn C."/>
            <person name="Garcia-Roger E.M."/>
            <person name="Carmona M.J."/>
            <person name="Serra M."/>
            <person name="Gomez A."/>
        </authorList>
    </citation>
    <scope>NUCLEOTIDE SEQUENCE [LARGE SCALE GENOMIC DNA]</scope>
    <source>
        <strain evidence="1">HYR1</strain>
    </source>
</reference>
<evidence type="ECO:0000313" key="1">
    <source>
        <dbReference type="EMBL" id="RNA07679.1"/>
    </source>
</evidence>
<proteinExistence type="predicted"/>
<evidence type="ECO:0000313" key="2">
    <source>
        <dbReference type="Proteomes" id="UP000276133"/>
    </source>
</evidence>
<sequence length="74" mass="8713">MERFEKFLYACLMINKTSASFMKPNLEHLSIRSHKKFSSLIQKIENFNVVVKKISRGFEIRAATRLNISVFFDL</sequence>
<protein>
    <submittedName>
        <fullName evidence="1">Uncharacterized protein</fullName>
    </submittedName>
</protein>
<accession>A0A3M7Q8W8</accession>
<gene>
    <name evidence="1" type="ORF">BpHYR1_030645</name>
</gene>